<dbReference type="AlphaFoldDB" id="A0A8H8VD45"/>
<evidence type="ECO:0000313" key="2">
    <source>
        <dbReference type="EMBL" id="KAF3214150.1"/>
    </source>
</evidence>
<keyword evidence="1" id="KW-0812">Transmembrane</keyword>
<gene>
    <name evidence="2" type="ORF">TWF679_005016</name>
</gene>
<keyword evidence="1" id="KW-1133">Transmembrane helix</keyword>
<reference evidence="2" key="1">
    <citation type="submission" date="2019-06" db="EMBL/GenBank/DDBJ databases">
        <authorList>
            <person name="Palmer J.M."/>
        </authorList>
    </citation>
    <scope>NUCLEOTIDE SEQUENCE</scope>
    <source>
        <strain evidence="2">TWF679</strain>
    </source>
</reference>
<proteinExistence type="predicted"/>
<evidence type="ECO:0000256" key="1">
    <source>
        <dbReference type="SAM" id="Phobius"/>
    </source>
</evidence>
<accession>A0A8H8VD45</accession>
<sequence>MAARFCSEEYWTPWNGTAYSWVGTGRTENMLFACTPYDPDVYAPLWYNRLGLVIVCISNSLAIIAIALRTYFRWRKLKKFGKDDWWLVAAG</sequence>
<name>A0A8H8VD45_ORBOL</name>
<feature type="transmembrane region" description="Helical" evidence="1">
    <location>
        <begin position="50"/>
        <end position="72"/>
    </location>
</feature>
<keyword evidence="1" id="KW-0472">Membrane</keyword>
<organism evidence="2 3">
    <name type="scientific">Orbilia oligospora</name>
    <name type="common">Nematode-trapping fungus</name>
    <name type="synonym">Arthrobotrys oligospora</name>
    <dbReference type="NCBI Taxonomy" id="2813651"/>
    <lineage>
        <taxon>Eukaryota</taxon>
        <taxon>Fungi</taxon>
        <taxon>Dikarya</taxon>
        <taxon>Ascomycota</taxon>
        <taxon>Pezizomycotina</taxon>
        <taxon>Orbiliomycetes</taxon>
        <taxon>Orbiliales</taxon>
        <taxon>Orbiliaceae</taxon>
        <taxon>Orbilia</taxon>
    </lineage>
</organism>
<dbReference type="Proteomes" id="UP000614610">
    <property type="component" value="Unassembled WGS sequence"/>
</dbReference>
<evidence type="ECO:0000313" key="3">
    <source>
        <dbReference type="Proteomes" id="UP000614610"/>
    </source>
</evidence>
<comment type="caution">
    <text evidence="2">The sequence shown here is derived from an EMBL/GenBank/DDBJ whole genome shotgun (WGS) entry which is preliminary data.</text>
</comment>
<protein>
    <submittedName>
        <fullName evidence="2">Uncharacterized protein</fullName>
    </submittedName>
</protein>
<dbReference type="EMBL" id="WIWT01000023">
    <property type="protein sequence ID" value="KAF3214150.1"/>
    <property type="molecule type" value="Genomic_DNA"/>
</dbReference>